<keyword evidence="1" id="KW-0472">Membrane</keyword>
<dbReference type="RefSeq" id="WP_313544774.1">
    <property type="nucleotide sequence ID" value="NZ_CP134880.1"/>
</dbReference>
<evidence type="ECO:0000259" key="2">
    <source>
        <dbReference type="Pfam" id="PF10756"/>
    </source>
</evidence>
<gene>
    <name evidence="3" type="ORF">RN607_05030</name>
</gene>
<protein>
    <recommendedName>
        <fullName evidence="2">Low molecular weight protein antigen 6 PH domain-containing protein</fullName>
    </recommendedName>
</protein>
<proteinExistence type="predicted"/>
<dbReference type="EMBL" id="CP134880">
    <property type="protein sequence ID" value="WNM28368.1"/>
    <property type="molecule type" value="Genomic_DNA"/>
</dbReference>
<dbReference type="Pfam" id="PF10756">
    <property type="entry name" value="bPH_6"/>
    <property type="match status" value="1"/>
</dbReference>
<reference evidence="3" key="1">
    <citation type="submission" date="2023-09" db="EMBL/GenBank/DDBJ databases">
        <title>Demequina sp. a novel bacteria isolated from Capsicum annuum.</title>
        <authorList>
            <person name="Humaira Z."/>
            <person name="Lee J."/>
            <person name="Cho D."/>
        </authorList>
    </citation>
    <scope>NUCLEOTIDE SEQUENCE</scope>
    <source>
        <strain evidence="3">PMTSA13</strain>
    </source>
</reference>
<keyword evidence="1" id="KW-0812">Transmembrane</keyword>
<keyword evidence="1" id="KW-1133">Transmembrane helix</keyword>
<dbReference type="InterPro" id="IPR019692">
    <property type="entry name" value="CFP-6_PH"/>
</dbReference>
<dbReference type="KEGG" id="dcp:RN607_05030"/>
<dbReference type="Proteomes" id="UP001303408">
    <property type="component" value="Chromosome"/>
</dbReference>
<name>A0AA96FE10_9MICO</name>
<dbReference type="AlphaFoldDB" id="A0AA96FE10"/>
<evidence type="ECO:0000256" key="1">
    <source>
        <dbReference type="SAM" id="Phobius"/>
    </source>
</evidence>
<organism evidence="3">
    <name type="scientific">Demequina capsici</name>
    <dbReference type="NCBI Taxonomy" id="3075620"/>
    <lineage>
        <taxon>Bacteria</taxon>
        <taxon>Bacillati</taxon>
        <taxon>Actinomycetota</taxon>
        <taxon>Actinomycetes</taxon>
        <taxon>Micrococcales</taxon>
        <taxon>Demequinaceae</taxon>
        <taxon>Demequina</taxon>
    </lineage>
</organism>
<feature type="transmembrane region" description="Helical" evidence="1">
    <location>
        <begin position="163"/>
        <end position="181"/>
    </location>
</feature>
<evidence type="ECO:0000313" key="3">
    <source>
        <dbReference type="EMBL" id="WNM28368.1"/>
    </source>
</evidence>
<feature type="domain" description="Low molecular weight protein antigen 6 PH" evidence="2">
    <location>
        <begin position="62"/>
        <end position="119"/>
    </location>
</feature>
<feature type="transmembrane region" description="Helical" evidence="1">
    <location>
        <begin position="42"/>
        <end position="61"/>
    </location>
</feature>
<accession>A0AA96FE10</accession>
<feature type="transmembrane region" description="Helical" evidence="1">
    <location>
        <begin position="12"/>
        <end position="30"/>
    </location>
</feature>
<sequence length="183" mass="20021">MVWRSSVQARILVNLLSYPASFLMILLVASADSNGSRDTSGVVVFGIAAVLMTAWASAAAFRARVVVDGESFTVVNTWVTFRYPRTAVAGVASDGLSFLRVDFTDGSSRRCWAIQATNLMLMLRRRTRVDKVADEILEALGGEGRVVSSEPFEVARSWSGLPIHAWVLIAIYVAMVVQWFATT</sequence>